<dbReference type="PANTHER" id="PTHR46599">
    <property type="entry name" value="PIGGYBAC TRANSPOSABLE ELEMENT-DERIVED PROTEIN 4"/>
    <property type="match status" value="1"/>
</dbReference>
<evidence type="ECO:0000313" key="4">
    <source>
        <dbReference type="Proteomes" id="UP000237271"/>
    </source>
</evidence>
<keyword evidence="1" id="KW-0472">Membrane</keyword>
<feature type="transmembrane region" description="Helical" evidence="1">
    <location>
        <begin position="427"/>
        <end position="445"/>
    </location>
</feature>
<keyword evidence="1" id="KW-0812">Transmembrane</keyword>
<evidence type="ECO:0000313" key="3">
    <source>
        <dbReference type="EMBL" id="POM68297.1"/>
    </source>
</evidence>
<dbReference type="OrthoDB" id="129251at2759"/>
<evidence type="ECO:0000259" key="2">
    <source>
        <dbReference type="Pfam" id="PF13843"/>
    </source>
</evidence>
<protein>
    <recommendedName>
        <fullName evidence="2">PiggyBac transposable element-derived protein domain-containing protein</fullName>
    </recommendedName>
</protein>
<name>A0A2P4XS08_9STRA</name>
<keyword evidence="4" id="KW-1185">Reference proteome</keyword>
<dbReference type="PANTHER" id="PTHR46599:SF3">
    <property type="entry name" value="PIGGYBAC TRANSPOSABLE ELEMENT-DERIVED PROTEIN 4"/>
    <property type="match status" value="1"/>
</dbReference>
<dbReference type="AlphaFoldDB" id="A0A2P4XS08"/>
<comment type="caution">
    <text evidence="3">The sequence shown here is derived from an EMBL/GenBank/DDBJ whole genome shotgun (WGS) entry which is preliminary data.</text>
</comment>
<proteinExistence type="predicted"/>
<dbReference type="InterPro" id="IPR029526">
    <property type="entry name" value="PGBD"/>
</dbReference>
<reference evidence="3 4" key="1">
    <citation type="journal article" date="2017" name="Genome Biol. Evol.">
        <title>Phytophthora megakarya and P. palmivora, closely related causal agents of cacao black pod rot, underwent increases in genome sizes and gene numbers by different mechanisms.</title>
        <authorList>
            <person name="Ali S.S."/>
            <person name="Shao J."/>
            <person name="Lary D.J."/>
            <person name="Kronmiller B."/>
            <person name="Shen D."/>
            <person name="Strem M.D."/>
            <person name="Amoako-Attah I."/>
            <person name="Akrofi A.Y."/>
            <person name="Begoude B.A."/>
            <person name="Ten Hoopen G.M."/>
            <person name="Coulibaly K."/>
            <person name="Kebe B.I."/>
            <person name="Melnick R.L."/>
            <person name="Guiltinan M.J."/>
            <person name="Tyler B.M."/>
            <person name="Meinhardt L.W."/>
            <person name="Bailey B.A."/>
        </authorList>
    </citation>
    <scope>NUCLEOTIDE SEQUENCE [LARGE SCALE GENOMIC DNA]</scope>
    <source>
        <strain evidence="4">sbr112.9</strain>
    </source>
</reference>
<keyword evidence="1" id="KW-1133">Transmembrane helix</keyword>
<feature type="non-terminal residue" evidence="3">
    <location>
        <position position="574"/>
    </location>
</feature>
<gene>
    <name evidence="3" type="ORF">PHPALM_15560</name>
</gene>
<feature type="domain" description="PiggyBac transposable element-derived protein" evidence="2">
    <location>
        <begin position="183"/>
        <end position="486"/>
    </location>
</feature>
<evidence type="ECO:0000256" key="1">
    <source>
        <dbReference type="SAM" id="Phobius"/>
    </source>
</evidence>
<sequence>MEKARRNVVPGSSVTASDLSFSPVWRELKRRAHLTGTDMGLKESTSISGSKLCWSFTRKSGDEAEKDDVDEGEYDSVVVEEEYCSPEDVHDDPEQTEMEIDAEVLFAEDFLESFGGDGEVVAGNPKNPVLRNMTATGWEAIEELNTDVRITTPYDPLLKSDAYPGLRQGYSGPTAETFHHGDCPMALFYFFMHVVLWQHIAACSNEYIVKCCFSELVMHIPATSASVKPRAAKEDPVMKSIMPHELCRLIGQFAPNREKLSNHWKTVDVGAISRGCFGLVLSSYRFMEISRILHFNPYSDPRASTDRAWKIRKIVEVLQRTFSRGYERPSQLAFDEAVLPSRSSFNKMYVYLKDKPHKWGTKLFMLCSAVTAYYIRFEVYCSKKQHASDAHKQDMKSGPAAVVRNLLEVFGPEARKQGMMLVGIDSFYTSVALAIQLLLMGFYYVGTIMTNRLGYCKQVLEMKNSRPKTIPRGSFKVSTSKHVPVMKAISWWISRPVYFLCTGSSAGEGEWNSHSCGECATNSNAPQPKQIRSRHAINSRIDDIVQATPDDAVASMLHTKLLDIRLYLDRHFML</sequence>
<dbReference type="Pfam" id="PF13843">
    <property type="entry name" value="DDE_Tnp_1_7"/>
    <property type="match status" value="1"/>
</dbReference>
<accession>A0A2P4XS08</accession>
<dbReference type="Proteomes" id="UP000237271">
    <property type="component" value="Unassembled WGS sequence"/>
</dbReference>
<organism evidence="3 4">
    <name type="scientific">Phytophthora palmivora</name>
    <dbReference type="NCBI Taxonomy" id="4796"/>
    <lineage>
        <taxon>Eukaryota</taxon>
        <taxon>Sar</taxon>
        <taxon>Stramenopiles</taxon>
        <taxon>Oomycota</taxon>
        <taxon>Peronosporomycetes</taxon>
        <taxon>Peronosporales</taxon>
        <taxon>Peronosporaceae</taxon>
        <taxon>Phytophthora</taxon>
    </lineage>
</organism>
<dbReference type="EMBL" id="NCKW01008285">
    <property type="protein sequence ID" value="POM68297.1"/>
    <property type="molecule type" value="Genomic_DNA"/>
</dbReference>